<dbReference type="Pfam" id="PF01636">
    <property type="entry name" value="APH"/>
    <property type="match status" value="1"/>
</dbReference>
<dbReference type="RefSeq" id="XP_056538992.1">
    <property type="nucleotide sequence ID" value="XM_056691286.1"/>
</dbReference>
<dbReference type="SUPFAM" id="SSF56112">
    <property type="entry name" value="Protein kinase-like (PK-like)"/>
    <property type="match status" value="1"/>
</dbReference>
<organism evidence="2 3">
    <name type="scientific">Penicillium canariense</name>
    <dbReference type="NCBI Taxonomy" id="189055"/>
    <lineage>
        <taxon>Eukaryota</taxon>
        <taxon>Fungi</taxon>
        <taxon>Dikarya</taxon>
        <taxon>Ascomycota</taxon>
        <taxon>Pezizomycotina</taxon>
        <taxon>Eurotiomycetes</taxon>
        <taxon>Eurotiomycetidae</taxon>
        <taxon>Eurotiales</taxon>
        <taxon>Aspergillaceae</taxon>
        <taxon>Penicillium</taxon>
    </lineage>
</organism>
<evidence type="ECO:0000313" key="3">
    <source>
        <dbReference type="Proteomes" id="UP001149163"/>
    </source>
</evidence>
<dbReference type="PANTHER" id="PTHR21310:SF15">
    <property type="entry name" value="AMINOGLYCOSIDE PHOSPHOTRANSFERASE DOMAIN-CONTAINING PROTEIN"/>
    <property type="match status" value="1"/>
</dbReference>
<dbReference type="Gene3D" id="3.90.1200.10">
    <property type="match status" value="1"/>
</dbReference>
<dbReference type="GeneID" id="81430462"/>
<proteinExistence type="predicted"/>
<comment type="caution">
    <text evidence="2">The sequence shown here is derived from an EMBL/GenBank/DDBJ whole genome shotgun (WGS) entry which is preliminary data.</text>
</comment>
<dbReference type="OrthoDB" id="4177236at2759"/>
<accession>A0A9W9HSI9</accession>
<dbReference type="AlphaFoldDB" id="A0A9W9HSI9"/>
<name>A0A9W9HSI9_9EURO</name>
<dbReference type="Proteomes" id="UP001149163">
    <property type="component" value="Unassembled WGS sequence"/>
</dbReference>
<evidence type="ECO:0000313" key="2">
    <source>
        <dbReference type="EMBL" id="KAJ5152684.1"/>
    </source>
</evidence>
<dbReference type="InterPro" id="IPR051678">
    <property type="entry name" value="AGP_Transferase"/>
</dbReference>
<protein>
    <submittedName>
        <fullName evidence="2">Aminoglycoside phosphotransferase</fullName>
    </submittedName>
</protein>
<evidence type="ECO:0000259" key="1">
    <source>
        <dbReference type="Pfam" id="PF01636"/>
    </source>
</evidence>
<feature type="domain" description="Aminoglycoside phosphotransferase" evidence="1">
    <location>
        <begin position="64"/>
        <end position="236"/>
    </location>
</feature>
<keyword evidence="3" id="KW-1185">Reference proteome</keyword>
<dbReference type="PANTHER" id="PTHR21310">
    <property type="entry name" value="AMINOGLYCOSIDE PHOSPHOTRANSFERASE-RELATED-RELATED"/>
    <property type="match status" value="1"/>
</dbReference>
<gene>
    <name evidence="2" type="ORF">N7482_009162</name>
</gene>
<sequence>MSLAGQHRLQIDSMATVAPQETDLPTVAEIEASPDVLSIPTNDIKVVRARERFAVKIGNRIPSQEAENMKFVAQNSNVPVPKVYDHFFDLETQKRYIIMDYIPGADLEKAYHRSRQRRKRQSANGLEPYLMNYGISQIRGTLETWGASLISTNQEQMNQGILATLSVRDSPQYVRLLRGMIARTLKDHKIVFTHGDLQPKNIMVERNGLQEDGNSDFKITLIDWNLSGWYPECWDFCNSTVHCQLKPGWLELIPDIMDEYTLEYLMMRVVYSSVFY</sequence>
<dbReference type="EMBL" id="JAPQKN010000007">
    <property type="protein sequence ID" value="KAJ5152684.1"/>
    <property type="molecule type" value="Genomic_DNA"/>
</dbReference>
<dbReference type="CDD" id="cd05120">
    <property type="entry name" value="APH_ChoK_like"/>
    <property type="match status" value="1"/>
</dbReference>
<reference evidence="2" key="2">
    <citation type="journal article" date="2023" name="IMA Fungus">
        <title>Comparative genomic study of the Penicillium genus elucidates a diverse pangenome and 15 lateral gene transfer events.</title>
        <authorList>
            <person name="Petersen C."/>
            <person name="Sorensen T."/>
            <person name="Nielsen M.R."/>
            <person name="Sondergaard T.E."/>
            <person name="Sorensen J.L."/>
            <person name="Fitzpatrick D.A."/>
            <person name="Frisvad J.C."/>
            <person name="Nielsen K.L."/>
        </authorList>
    </citation>
    <scope>NUCLEOTIDE SEQUENCE</scope>
    <source>
        <strain evidence="2">IBT 26290</strain>
    </source>
</reference>
<reference evidence="2" key="1">
    <citation type="submission" date="2022-11" db="EMBL/GenBank/DDBJ databases">
        <authorList>
            <person name="Petersen C."/>
        </authorList>
    </citation>
    <scope>NUCLEOTIDE SEQUENCE</scope>
    <source>
        <strain evidence="2">IBT 26290</strain>
    </source>
</reference>
<dbReference type="InterPro" id="IPR002575">
    <property type="entry name" value="Aminoglycoside_PTrfase"/>
</dbReference>
<dbReference type="InterPro" id="IPR011009">
    <property type="entry name" value="Kinase-like_dom_sf"/>
</dbReference>